<dbReference type="RefSeq" id="XP_028472220.1">
    <property type="nucleotide sequence ID" value="XM_028619351.1"/>
</dbReference>
<accession>A0A427XE83</accession>
<dbReference type="InterPro" id="IPR021607">
    <property type="entry name" value="DUF3224"/>
</dbReference>
<sequence>MPTRTLTSSFLTTSWSETEAIPPLADQSSVHIKLGTEEAKFSDPEWNGTGLGQAGTSEPSVWHIVGHMLFKGEFLGKKGSFVVQALSTYNHGKVKGTWTILSDSATIKGHGKFHVDQAGGSEPTECELTVES</sequence>
<protein>
    <submittedName>
        <fullName evidence="1">Uncharacterized protein</fullName>
    </submittedName>
</protein>
<name>A0A427XE83_9TREE</name>
<dbReference type="SUPFAM" id="SSF159238">
    <property type="entry name" value="SO1590-like"/>
    <property type="match status" value="1"/>
</dbReference>
<dbReference type="EMBL" id="RSCE01000018">
    <property type="protein sequence ID" value="RSH77073.1"/>
    <property type="molecule type" value="Genomic_DNA"/>
</dbReference>
<reference evidence="1 2" key="1">
    <citation type="submission" date="2018-11" db="EMBL/GenBank/DDBJ databases">
        <title>Genome sequence of Apiotrichum porosum DSM 27194.</title>
        <authorList>
            <person name="Aliyu H."/>
            <person name="Gorte O."/>
            <person name="Ochsenreither K."/>
        </authorList>
    </citation>
    <scope>NUCLEOTIDE SEQUENCE [LARGE SCALE GENOMIC DNA]</scope>
    <source>
        <strain evidence="1 2">DSM 27194</strain>
    </source>
</reference>
<keyword evidence="2" id="KW-1185">Reference proteome</keyword>
<dbReference type="AlphaFoldDB" id="A0A427XE83"/>
<dbReference type="InterPro" id="IPR023159">
    <property type="entry name" value="SO1590-like_sf"/>
</dbReference>
<organism evidence="1 2">
    <name type="scientific">Apiotrichum porosum</name>
    <dbReference type="NCBI Taxonomy" id="105984"/>
    <lineage>
        <taxon>Eukaryota</taxon>
        <taxon>Fungi</taxon>
        <taxon>Dikarya</taxon>
        <taxon>Basidiomycota</taxon>
        <taxon>Agaricomycotina</taxon>
        <taxon>Tremellomycetes</taxon>
        <taxon>Trichosporonales</taxon>
        <taxon>Trichosporonaceae</taxon>
        <taxon>Apiotrichum</taxon>
    </lineage>
</organism>
<dbReference type="Pfam" id="PF11528">
    <property type="entry name" value="DUF3224"/>
    <property type="match status" value="1"/>
</dbReference>
<comment type="caution">
    <text evidence="1">The sequence shown here is derived from an EMBL/GenBank/DDBJ whole genome shotgun (WGS) entry which is preliminary data.</text>
</comment>
<gene>
    <name evidence="1" type="ORF">EHS24_003699</name>
</gene>
<dbReference type="GeneID" id="39588242"/>
<dbReference type="Proteomes" id="UP000279236">
    <property type="component" value="Unassembled WGS sequence"/>
</dbReference>
<evidence type="ECO:0000313" key="2">
    <source>
        <dbReference type="Proteomes" id="UP000279236"/>
    </source>
</evidence>
<dbReference type="Gene3D" id="2.40.350.10">
    <property type="entry name" value="SO1590-like"/>
    <property type="match status" value="1"/>
</dbReference>
<evidence type="ECO:0000313" key="1">
    <source>
        <dbReference type="EMBL" id="RSH77073.1"/>
    </source>
</evidence>
<proteinExistence type="predicted"/>